<dbReference type="InterPro" id="IPR037185">
    <property type="entry name" value="EmrE-like"/>
</dbReference>
<feature type="transmembrane region" description="Helical" evidence="7">
    <location>
        <begin position="204"/>
        <end position="224"/>
    </location>
</feature>
<keyword evidence="5 7" id="KW-1133">Transmembrane helix</keyword>
<feature type="transmembrane region" description="Helical" evidence="7">
    <location>
        <begin position="53"/>
        <end position="73"/>
    </location>
</feature>
<feature type="domain" description="EamA" evidence="8">
    <location>
        <begin position="18"/>
        <end position="156"/>
    </location>
</feature>
<proteinExistence type="inferred from homology"/>
<feature type="transmembrane region" description="Helical" evidence="7">
    <location>
        <begin position="142"/>
        <end position="158"/>
    </location>
</feature>
<evidence type="ECO:0000256" key="3">
    <source>
        <dbReference type="ARBA" id="ARBA00022475"/>
    </source>
</evidence>
<sequence>MKLSTEKIFTHPLGIMGAAAGATLLWGSAFPYLKLSYKELGIGKADVFEQLLFAGYRFTLAALLILLFMKLLGKSIGYVPGSLPRVARIGLFQTFLQYVLFYYGMSASTGVQGSIIAGTTSFFQILLAHFMYKGDQITLRRTIGLIVGFAGVVLVGLSKGDSSFQFGLAEIALLAAMFFGGLGNVLSKKESEHLDILYMTSYQMLIGGVALVAIGAVGAGIAPFSFSAKAVWMLLYLAALSAVGFALWNTVMKYNKVGSISMYLFLIPVFGVILSALLLDEQLHAYVWAALALVAAGIVIVNRQPTTPVTSGVTAAERK</sequence>
<keyword evidence="6 7" id="KW-0472">Membrane</keyword>
<dbReference type="InterPro" id="IPR000620">
    <property type="entry name" value="EamA_dom"/>
</dbReference>
<keyword evidence="4 7" id="KW-0812">Transmembrane</keyword>
<dbReference type="InterPro" id="IPR050638">
    <property type="entry name" value="AA-Vitamin_Transporters"/>
</dbReference>
<dbReference type="Proteomes" id="UP001596113">
    <property type="component" value="Unassembled WGS sequence"/>
</dbReference>
<name>A0ABW0HSQ0_9BACL</name>
<feature type="transmembrane region" description="Helical" evidence="7">
    <location>
        <begin position="164"/>
        <end position="183"/>
    </location>
</feature>
<feature type="transmembrane region" description="Helical" evidence="7">
    <location>
        <begin position="85"/>
        <end position="105"/>
    </location>
</feature>
<dbReference type="Pfam" id="PF00892">
    <property type="entry name" value="EamA"/>
    <property type="match status" value="2"/>
</dbReference>
<evidence type="ECO:0000313" key="9">
    <source>
        <dbReference type="EMBL" id="MFC5402912.1"/>
    </source>
</evidence>
<evidence type="ECO:0000256" key="2">
    <source>
        <dbReference type="ARBA" id="ARBA00007362"/>
    </source>
</evidence>
<organism evidence="9 10">
    <name type="scientific">Cohnella soli</name>
    <dbReference type="NCBI Taxonomy" id="425005"/>
    <lineage>
        <taxon>Bacteria</taxon>
        <taxon>Bacillati</taxon>
        <taxon>Bacillota</taxon>
        <taxon>Bacilli</taxon>
        <taxon>Bacillales</taxon>
        <taxon>Paenibacillaceae</taxon>
        <taxon>Cohnella</taxon>
    </lineage>
</organism>
<comment type="caution">
    <text evidence="9">The sequence shown here is derived from an EMBL/GenBank/DDBJ whole genome shotgun (WGS) entry which is preliminary data.</text>
</comment>
<keyword evidence="3" id="KW-1003">Cell membrane</keyword>
<feature type="transmembrane region" description="Helical" evidence="7">
    <location>
        <begin position="285"/>
        <end position="301"/>
    </location>
</feature>
<comment type="similarity">
    <text evidence="2">Belongs to the EamA transporter family.</text>
</comment>
<feature type="transmembrane region" description="Helical" evidence="7">
    <location>
        <begin position="12"/>
        <end position="33"/>
    </location>
</feature>
<dbReference type="SUPFAM" id="SSF103481">
    <property type="entry name" value="Multidrug resistance efflux transporter EmrE"/>
    <property type="match status" value="2"/>
</dbReference>
<dbReference type="EMBL" id="JBHSMI010000015">
    <property type="protein sequence ID" value="MFC5402912.1"/>
    <property type="molecule type" value="Genomic_DNA"/>
</dbReference>
<evidence type="ECO:0000256" key="7">
    <source>
        <dbReference type="SAM" id="Phobius"/>
    </source>
</evidence>
<dbReference type="RefSeq" id="WP_378131782.1">
    <property type="nucleotide sequence ID" value="NZ_JBHSMI010000015.1"/>
</dbReference>
<feature type="transmembrane region" description="Helical" evidence="7">
    <location>
        <begin position="111"/>
        <end position="130"/>
    </location>
</feature>
<evidence type="ECO:0000256" key="5">
    <source>
        <dbReference type="ARBA" id="ARBA00022989"/>
    </source>
</evidence>
<evidence type="ECO:0000256" key="1">
    <source>
        <dbReference type="ARBA" id="ARBA00004651"/>
    </source>
</evidence>
<dbReference type="PANTHER" id="PTHR32322:SF18">
    <property type="entry name" value="S-ADENOSYLMETHIONINE_S-ADENOSYLHOMOCYSTEINE TRANSPORTER"/>
    <property type="match status" value="1"/>
</dbReference>
<evidence type="ECO:0000259" key="8">
    <source>
        <dbReference type="Pfam" id="PF00892"/>
    </source>
</evidence>
<keyword evidence="10" id="KW-1185">Reference proteome</keyword>
<comment type="subcellular location">
    <subcellularLocation>
        <location evidence="1">Cell membrane</location>
        <topology evidence="1">Multi-pass membrane protein</topology>
    </subcellularLocation>
</comment>
<reference evidence="10" key="1">
    <citation type="journal article" date="2019" name="Int. J. Syst. Evol. Microbiol.">
        <title>The Global Catalogue of Microorganisms (GCM) 10K type strain sequencing project: providing services to taxonomists for standard genome sequencing and annotation.</title>
        <authorList>
            <consortium name="The Broad Institute Genomics Platform"/>
            <consortium name="The Broad Institute Genome Sequencing Center for Infectious Disease"/>
            <person name="Wu L."/>
            <person name="Ma J."/>
        </authorList>
    </citation>
    <scope>NUCLEOTIDE SEQUENCE [LARGE SCALE GENOMIC DNA]</scope>
    <source>
        <strain evidence="10">CGMCC 1.18575</strain>
    </source>
</reference>
<evidence type="ECO:0000256" key="6">
    <source>
        <dbReference type="ARBA" id="ARBA00023136"/>
    </source>
</evidence>
<evidence type="ECO:0000256" key="4">
    <source>
        <dbReference type="ARBA" id="ARBA00022692"/>
    </source>
</evidence>
<gene>
    <name evidence="9" type="ORF">ACFPOF_09170</name>
</gene>
<feature type="transmembrane region" description="Helical" evidence="7">
    <location>
        <begin position="230"/>
        <end position="248"/>
    </location>
</feature>
<feature type="domain" description="EamA" evidence="8">
    <location>
        <begin position="169"/>
        <end position="302"/>
    </location>
</feature>
<dbReference type="PANTHER" id="PTHR32322">
    <property type="entry name" value="INNER MEMBRANE TRANSPORTER"/>
    <property type="match status" value="1"/>
</dbReference>
<accession>A0ABW0HSQ0</accession>
<protein>
    <submittedName>
        <fullName evidence="9">DMT family transporter</fullName>
    </submittedName>
</protein>
<evidence type="ECO:0000313" key="10">
    <source>
        <dbReference type="Proteomes" id="UP001596113"/>
    </source>
</evidence>
<feature type="transmembrane region" description="Helical" evidence="7">
    <location>
        <begin position="260"/>
        <end position="279"/>
    </location>
</feature>